<evidence type="ECO:0000256" key="4">
    <source>
        <dbReference type="ARBA" id="ARBA00022801"/>
    </source>
</evidence>
<feature type="domain" description="RING-type" evidence="9">
    <location>
        <begin position="1156"/>
        <end position="1194"/>
    </location>
</feature>
<dbReference type="Pfam" id="PF13639">
    <property type="entry name" value="zf-RING_2"/>
    <property type="match status" value="1"/>
</dbReference>
<dbReference type="InterPro" id="IPR013083">
    <property type="entry name" value="Znf_RING/FYVE/PHD"/>
</dbReference>
<keyword evidence="6" id="KW-0067">ATP-binding</keyword>
<dbReference type="SUPFAM" id="SSF57850">
    <property type="entry name" value="RING/U-box"/>
    <property type="match status" value="1"/>
</dbReference>
<feature type="region of interest" description="Disordered" evidence="8">
    <location>
        <begin position="38"/>
        <end position="77"/>
    </location>
</feature>
<evidence type="ECO:0000256" key="3">
    <source>
        <dbReference type="ARBA" id="ARBA00022771"/>
    </source>
</evidence>
<evidence type="ECO:0000256" key="8">
    <source>
        <dbReference type="SAM" id="MobiDB-lite"/>
    </source>
</evidence>
<dbReference type="GO" id="GO:0005634">
    <property type="term" value="C:nucleus"/>
    <property type="evidence" value="ECO:0007669"/>
    <property type="project" value="TreeGrafter"/>
</dbReference>
<dbReference type="PANTHER" id="PTHR45865:SF1">
    <property type="entry name" value="E3 UBIQUITIN-PROTEIN LIGASE SHPRH"/>
    <property type="match status" value="1"/>
</dbReference>
<dbReference type="Gene3D" id="3.40.50.300">
    <property type="entry name" value="P-loop containing nucleotide triphosphate hydrolases"/>
    <property type="match status" value="1"/>
</dbReference>
<dbReference type="InterPro" id="IPR059033">
    <property type="entry name" value="C144_05_dom"/>
</dbReference>
<accession>A0AAI9E804</accession>
<comment type="caution">
    <text evidence="12">The sequence shown here is derived from an EMBL/GenBank/DDBJ whole genome shotgun (WGS) entry which is preliminary data.</text>
</comment>
<keyword evidence="3 7" id="KW-0863">Zinc-finger</keyword>
<keyword evidence="1" id="KW-0479">Metal-binding</keyword>
<dbReference type="InterPro" id="IPR001650">
    <property type="entry name" value="Helicase_C-like"/>
</dbReference>
<feature type="compositionally biased region" description="Low complexity" evidence="8">
    <location>
        <begin position="1223"/>
        <end position="1244"/>
    </location>
</feature>
<evidence type="ECO:0000256" key="5">
    <source>
        <dbReference type="ARBA" id="ARBA00022833"/>
    </source>
</evidence>
<dbReference type="SUPFAM" id="SSF52540">
    <property type="entry name" value="P-loop containing nucleoside triphosphate hydrolases"/>
    <property type="match status" value="2"/>
</dbReference>
<feature type="region of interest" description="Disordered" evidence="8">
    <location>
        <begin position="1213"/>
        <end position="1245"/>
    </location>
</feature>
<dbReference type="InterPro" id="IPR052583">
    <property type="entry name" value="ATP-helicase/E3_Ub-Ligase"/>
</dbReference>
<dbReference type="PROSITE" id="PS50089">
    <property type="entry name" value="ZF_RING_2"/>
    <property type="match status" value="1"/>
</dbReference>
<evidence type="ECO:0000256" key="2">
    <source>
        <dbReference type="ARBA" id="ARBA00022741"/>
    </source>
</evidence>
<dbReference type="Proteomes" id="UP001296104">
    <property type="component" value="Unassembled WGS sequence"/>
</dbReference>
<dbReference type="Pfam" id="PF00271">
    <property type="entry name" value="Helicase_C"/>
    <property type="match status" value="1"/>
</dbReference>
<dbReference type="PROSITE" id="PS51192">
    <property type="entry name" value="HELICASE_ATP_BIND_1"/>
    <property type="match status" value="1"/>
</dbReference>
<dbReference type="InterPro" id="IPR000330">
    <property type="entry name" value="SNF2_N"/>
</dbReference>
<dbReference type="InterPro" id="IPR027417">
    <property type="entry name" value="P-loop_NTPase"/>
</dbReference>
<feature type="region of interest" description="Disordered" evidence="8">
    <location>
        <begin position="755"/>
        <end position="774"/>
    </location>
</feature>
<dbReference type="CDD" id="cd18793">
    <property type="entry name" value="SF2_C_SNF"/>
    <property type="match status" value="1"/>
</dbReference>
<dbReference type="GO" id="GO:0005524">
    <property type="term" value="F:ATP binding"/>
    <property type="evidence" value="ECO:0007669"/>
    <property type="project" value="InterPro"/>
</dbReference>
<feature type="domain" description="Helicase C-terminal" evidence="11">
    <location>
        <begin position="1272"/>
        <end position="1432"/>
    </location>
</feature>
<dbReference type="Pfam" id="PF26021">
    <property type="entry name" value="Ferritin_C144_05"/>
    <property type="match status" value="1"/>
</dbReference>
<evidence type="ECO:0000259" key="10">
    <source>
        <dbReference type="PROSITE" id="PS51192"/>
    </source>
</evidence>
<reference evidence="12" key="1">
    <citation type="submission" date="2023-11" db="EMBL/GenBank/DDBJ databases">
        <authorList>
            <person name="Alioto T."/>
            <person name="Alioto T."/>
            <person name="Gomez Garrido J."/>
        </authorList>
    </citation>
    <scope>NUCLEOTIDE SEQUENCE</scope>
</reference>
<protein>
    <submittedName>
        <fullName evidence="12">Uncharacterized protein</fullName>
    </submittedName>
</protein>
<name>A0AAI9E804_9PEZI</name>
<gene>
    <name evidence="12" type="ORF">LECACI_7A001507</name>
</gene>
<keyword evidence="2" id="KW-0547">Nucleotide-binding</keyword>
<dbReference type="FunFam" id="3.40.50.10810:FF:000059">
    <property type="entry name" value="SNF2 family helicase/ATPase, putative"/>
    <property type="match status" value="1"/>
</dbReference>
<feature type="domain" description="Helicase ATP-binding" evidence="10">
    <location>
        <begin position="345"/>
        <end position="550"/>
    </location>
</feature>
<keyword evidence="4" id="KW-0378">Hydrolase</keyword>
<feature type="compositionally biased region" description="Acidic residues" evidence="8">
    <location>
        <begin position="763"/>
        <end position="774"/>
    </location>
</feature>
<dbReference type="InterPro" id="IPR038718">
    <property type="entry name" value="SNF2-like_sf"/>
</dbReference>
<dbReference type="Gene3D" id="3.40.50.10810">
    <property type="entry name" value="Tandem AAA-ATPase domain"/>
    <property type="match status" value="1"/>
</dbReference>
<dbReference type="GO" id="GO:0006974">
    <property type="term" value="P:DNA damage response"/>
    <property type="evidence" value="ECO:0007669"/>
    <property type="project" value="TreeGrafter"/>
</dbReference>
<dbReference type="GO" id="GO:0000209">
    <property type="term" value="P:protein polyubiquitination"/>
    <property type="evidence" value="ECO:0007669"/>
    <property type="project" value="TreeGrafter"/>
</dbReference>
<proteinExistence type="predicted"/>
<keyword evidence="5" id="KW-0862">Zinc</keyword>
<organism evidence="12 13">
    <name type="scientific">Lecanosticta acicola</name>
    <dbReference type="NCBI Taxonomy" id="111012"/>
    <lineage>
        <taxon>Eukaryota</taxon>
        <taxon>Fungi</taxon>
        <taxon>Dikarya</taxon>
        <taxon>Ascomycota</taxon>
        <taxon>Pezizomycotina</taxon>
        <taxon>Dothideomycetes</taxon>
        <taxon>Dothideomycetidae</taxon>
        <taxon>Mycosphaerellales</taxon>
        <taxon>Mycosphaerellaceae</taxon>
        <taxon>Lecanosticta</taxon>
    </lineage>
</organism>
<evidence type="ECO:0000259" key="9">
    <source>
        <dbReference type="PROSITE" id="PS50089"/>
    </source>
</evidence>
<dbReference type="EMBL" id="CAVMBE010000006">
    <property type="protein sequence ID" value="CAK3841659.1"/>
    <property type="molecule type" value="Genomic_DNA"/>
</dbReference>
<dbReference type="InterPro" id="IPR049730">
    <property type="entry name" value="SNF2/RAD54-like_C"/>
</dbReference>
<evidence type="ECO:0000256" key="7">
    <source>
        <dbReference type="PROSITE-ProRule" id="PRU00175"/>
    </source>
</evidence>
<dbReference type="SMART" id="SM00184">
    <property type="entry name" value="RING"/>
    <property type="match status" value="1"/>
</dbReference>
<dbReference type="Gene3D" id="3.30.40.10">
    <property type="entry name" value="Zinc/RING finger domain, C3HC4 (zinc finger)"/>
    <property type="match status" value="1"/>
</dbReference>
<evidence type="ECO:0000313" key="13">
    <source>
        <dbReference type="Proteomes" id="UP001296104"/>
    </source>
</evidence>
<keyword evidence="13" id="KW-1185">Reference proteome</keyword>
<evidence type="ECO:0000256" key="6">
    <source>
        <dbReference type="ARBA" id="ARBA00022840"/>
    </source>
</evidence>
<dbReference type="Pfam" id="PF00176">
    <property type="entry name" value="SNF2-rel_dom"/>
    <property type="match status" value="1"/>
</dbReference>
<dbReference type="InterPro" id="IPR017907">
    <property type="entry name" value="Znf_RING_CS"/>
</dbReference>
<dbReference type="GO" id="GO:0016787">
    <property type="term" value="F:hydrolase activity"/>
    <property type="evidence" value="ECO:0007669"/>
    <property type="project" value="UniProtKB-KW"/>
</dbReference>
<dbReference type="PANTHER" id="PTHR45865">
    <property type="entry name" value="E3 UBIQUITIN-PROTEIN LIGASE SHPRH FAMILY MEMBER"/>
    <property type="match status" value="1"/>
</dbReference>
<dbReference type="InterPro" id="IPR014001">
    <property type="entry name" value="Helicase_ATP-bd"/>
</dbReference>
<dbReference type="CDD" id="cd18070">
    <property type="entry name" value="DEXQc_SHPRH"/>
    <property type="match status" value="1"/>
</dbReference>
<dbReference type="PROSITE" id="PS00518">
    <property type="entry name" value="ZF_RING_1"/>
    <property type="match status" value="1"/>
</dbReference>
<evidence type="ECO:0000259" key="11">
    <source>
        <dbReference type="PROSITE" id="PS51194"/>
    </source>
</evidence>
<sequence>MAPCAKHAVATVYSAHVRSYDQRSIEVEAGGFQPARWFLEHGTPSDAKDSEPPKKRRKRDSTPEDDDEGTQSRPAQSDLIPLFEAAVDFHFPETLHARAASEEAILNDVDFAGAASAAVLPSSIWSTNTGTSLRLIYPTSKGPGLTLECSSIPDEVVDMLRTIAPPEHLMAGSASKRAKQHPASVISCTLTRSRGDLYTVIRLQTSLKWKSGASAFPSGAPVGASRVYHDYDWLLEAYKNNARDSFDHSQRWTPQDFYESVHVPPLHTSTHQIFKGVLGVELYPFQKRAVSWMLNREGVQSSQAIGTRPPKNCHSADFYESVEDLEGKECFVNHLQGIVTRTPPEVGACYLSGGLLAEEMGLGKTVELMSLVSLHQRSQEPAGQIFDEFSGIKVTRSKATLIITPPSILQQWQSELSRHAPQLAVHHYRGITSANKKAPPEEEVIQDLATNYDVVLTTYATLAREVHFAEEEPDRSRRRARRFERKRSPLVQLEWWRVCLDEAQMVESGVTAAARVACRLPRVHSWAVSGTPLRKNVEDLHGLLIFLRYTPFSEQPKLWSHLITNHRHLFKQVFNKIALRHTKALIRNELSLPSQKRVVVTVPFSVVEQQNYATLFEQMCKEVGLSGTGAPLNEEWDPDNPSTVDGMRKWLVRLRQTCLHPQVGGRNRKALGRGVKPLRTVSEVLEVMIEQNETDIRTEERALISASLYRAHILGNNGSDERRSEKAMAIYEEAMKTTGEMVEQARGKLAAAKAANPYKQEESPMDGDEADDELAADSTSVLGRLRTSLRIALQHHHACTFFAATSYFQIKTNESITTAGSDRFAEMEAKETELYETAKAFRKEILKDTVRKAEPPMLQIRTLARSDTFTKLPTVKELQNLGGIESRRIVEKSRELFNVIRQVLELIEEWRAKIAEFLAKALVDEEAEGNETTGDEYEDSTKQQDEMYVYFDMFKAAHADLNSLVTGETAPLVDHEMKVQVRLAKKFLDPEVLEDEKTSVHAPELALKLADLRNKLRKRHEQVGSVRGLIQEARALDSSFLGVSSRAAEKTIAQRYLVALQTVFSMHSKALHGLEKEVDLFRTAQNLRVEFYRQLQELSDTVAPLKDELDPQLDQASLDIALEREEEASKFLAQLKTKNRFLTHIRDNDQAGPKICIICTSAFERGVLTVCGHQFCKECIDLWFKQAHSCPMCKRRLTKNDIHDITFRPQELRAQEEAQTGESSASRDASSVSPSDPSTSNSSSLYTDVDTAVMEEIKSIELPSSYGTKIDTLARHLHWIRDHDPGAKSIVFSQYKDFLDVLAGAFKAFKIGHVRLGRTGAADKFKSDPSIDCLLLDAKTDSSGLTLVNATHVFICEPLIQTAVELQAIARVHRIGQTRPTTVWMYLINDTVEEAIYEISVARRLAHVQARQSSKRSEKSRSSTPAPLQEHAIDAANSEKLQSAPLTKLLAAGKAGGELVDKDDLWQCLFGKVQETPAPRNAAAEREVGRHLRMEAAERRGAEAGASGEGLNE</sequence>
<dbReference type="PROSITE" id="PS51194">
    <property type="entry name" value="HELICASE_CTER"/>
    <property type="match status" value="1"/>
</dbReference>
<dbReference type="GO" id="GO:0061630">
    <property type="term" value="F:ubiquitin protein ligase activity"/>
    <property type="evidence" value="ECO:0007669"/>
    <property type="project" value="TreeGrafter"/>
</dbReference>
<evidence type="ECO:0000256" key="1">
    <source>
        <dbReference type="ARBA" id="ARBA00022723"/>
    </source>
</evidence>
<dbReference type="InterPro" id="IPR001841">
    <property type="entry name" value="Znf_RING"/>
</dbReference>
<dbReference type="GO" id="GO:0008270">
    <property type="term" value="F:zinc ion binding"/>
    <property type="evidence" value="ECO:0007669"/>
    <property type="project" value="UniProtKB-KW"/>
</dbReference>
<evidence type="ECO:0000313" key="12">
    <source>
        <dbReference type="EMBL" id="CAK3841659.1"/>
    </source>
</evidence>
<dbReference type="SMART" id="SM00487">
    <property type="entry name" value="DEXDc"/>
    <property type="match status" value="1"/>
</dbReference>